<dbReference type="OrthoDB" id="2736409at2"/>
<sequence length="97" mass="11402">MLAITGYSVERLKDPFGILSGERYEFFLDIDVPEDDELFSEKGLYIRVLYTVEADRHEIIKYDIMEKETEQILDFELEEDEEAAIDSFCKEHLSEAI</sequence>
<accession>A0A372L899</accession>
<organism evidence="1 2">
    <name type="scientific">Peribacillus glennii</name>
    <dbReference type="NCBI Taxonomy" id="2303991"/>
    <lineage>
        <taxon>Bacteria</taxon>
        <taxon>Bacillati</taxon>
        <taxon>Bacillota</taxon>
        <taxon>Bacilli</taxon>
        <taxon>Bacillales</taxon>
        <taxon>Bacillaceae</taxon>
        <taxon>Peribacillus</taxon>
    </lineage>
</organism>
<keyword evidence="2" id="KW-1185">Reference proteome</keyword>
<reference evidence="1 2" key="1">
    <citation type="submission" date="2018-08" db="EMBL/GenBank/DDBJ databases">
        <title>Bacillus chawlae sp. nov., Bacillus glennii sp. nov., and Bacillus saganii sp. nov. Isolated from the Vehicle Assembly Building at Kennedy Space Center where the Viking Spacecraft were Assembled.</title>
        <authorList>
            <person name="Seuylemezian A."/>
            <person name="Vaishampayan P."/>
        </authorList>
    </citation>
    <scope>NUCLEOTIDE SEQUENCE [LARGE SCALE GENOMIC DNA]</scope>
    <source>
        <strain evidence="1 2">V44-8</strain>
    </source>
</reference>
<dbReference type="RefSeq" id="WP_117323833.1">
    <property type="nucleotide sequence ID" value="NZ_QVTD01000013.1"/>
</dbReference>
<dbReference type="Pfam" id="PF20119">
    <property type="entry name" value="DUF6509"/>
    <property type="match status" value="1"/>
</dbReference>
<dbReference type="AlphaFoldDB" id="A0A372L899"/>
<evidence type="ECO:0000313" key="1">
    <source>
        <dbReference type="EMBL" id="RFU61587.1"/>
    </source>
</evidence>
<dbReference type="Proteomes" id="UP000262939">
    <property type="component" value="Unassembled WGS sequence"/>
</dbReference>
<gene>
    <name evidence="1" type="ORF">D0466_17450</name>
</gene>
<proteinExistence type="predicted"/>
<dbReference type="InterPro" id="IPR045424">
    <property type="entry name" value="DUF6509"/>
</dbReference>
<name>A0A372L899_9BACI</name>
<protein>
    <submittedName>
        <fullName evidence="1">Pullulanase</fullName>
    </submittedName>
</protein>
<dbReference type="EMBL" id="QVTD01000013">
    <property type="protein sequence ID" value="RFU61587.1"/>
    <property type="molecule type" value="Genomic_DNA"/>
</dbReference>
<evidence type="ECO:0000313" key="2">
    <source>
        <dbReference type="Proteomes" id="UP000262939"/>
    </source>
</evidence>
<comment type="caution">
    <text evidence="1">The sequence shown here is derived from an EMBL/GenBank/DDBJ whole genome shotgun (WGS) entry which is preliminary data.</text>
</comment>